<dbReference type="KEGG" id="tsy:THSYN_06430"/>
<dbReference type="Proteomes" id="UP000232638">
    <property type="component" value="Chromosome"/>
</dbReference>
<sequence length="115" mass="12858">MVKRSAYEVAKTEGNPHHGWLQQQRRLPSVKQVSSMSEPTKNETALVVLEEVLLAARRSAEQAQHERGQFALGLKTAYYDVLTVALEQADLLGLTRADLGLKDYDPEVLLRDKVA</sequence>
<feature type="region of interest" description="Disordered" evidence="1">
    <location>
        <begin position="1"/>
        <end position="26"/>
    </location>
</feature>
<accession>A0A2K8U4W3</accession>
<gene>
    <name evidence="2" type="ORF">THSYN_06430</name>
</gene>
<dbReference type="AlphaFoldDB" id="A0A2K8U4W3"/>
<protein>
    <submittedName>
        <fullName evidence="2">Uncharacterized protein</fullName>
    </submittedName>
</protein>
<evidence type="ECO:0000256" key="1">
    <source>
        <dbReference type="SAM" id="MobiDB-lite"/>
    </source>
</evidence>
<organism evidence="2 3">
    <name type="scientific">Candidatus Thiodictyon syntrophicum</name>
    <dbReference type="NCBI Taxonomy" id="1166950"/>
    <lineage>
        <taxon>Bacteria</taxon>
        <taxon>Pseudomonadati</taxon>
        <taxon>Pseudomonadota</taxon>
        <taxon>Gammaproteobacteria</taxon>
        <taxon>Chromatiales</taxon>
        <taxon>Chromatiaceae</taxon>
        <taxon>Thiodictyon</taxon>
    </lineage>
</organism>
<evidence type="ECO:0000313" key="2">
    <source>
        <dbReference type="EMBL" id="AUB80624.1"/>
    </source>
</evidence>
<evidence type="ECO:0000313" key="3">
    <source>
        <dbReference type="Proteomes" id="UP000232638"/>
    </source>
</evidence>
<dbReference type="EMBL" id="CP020370">
    <property type="protein sequence ID" value="AUB80624.1"/>
    <property type="molecule type" value="Genomic_DNA"/>
</dbReference>
<dbReference type="RefSeq" id="WP_100918416.1">
    <property type="nucleotide sequence ID" value="NZ_CP020370.1"/>
</dbReference>
<dbReference type="OrthoDB" id="5771447at2"/>
<proteinExistence type="predicted"/>
<keyword evidence="3" id="KW-1185">Reference proteome</keyword>
<name>A0A2K8U4W3_9GAMM</name>
<reference evidence="2 3" key="1">
    <citation type="submission" date="2017-03" db="EMBL/GenBank/DDBJ databases">
        <title>Complete genome sequence of Candidatus 'Thiodictyon syntrophicum' sp. nov. strain Cad16T, a photolithoautotroph purple sulfur bacterium isolated from an alpine meromictic lake.</title>
        <authorList>
            <person name="Luedin S.M."/>
            <person name="Pothier J.F."/>
            <person name="Danza F."/>
            <person name="Storelli N."/>
            <person name="Wittwer M."/>
            <person name="Tonolla M."/>
        </authorList>
    </citation>
    <scope>NUCLEOTIDE SEQUENCE [LARGE SCALE GENOMIC DNA]</scope>
    <source>
        <strain evidence="2 3">Cad16T</strain>
    </source>
</reference>